<gene>
    <name evidence="1" type="ORF">CCMP2556_LOCUS51749</name>
    <name evidence="2" type="ORF">CCMP2556_LOCUS51832</name>
</gene>
<evidence type="ECO:0000313" key="2">
    <source>
        <dbReference type="EMBL" id="CAK9111697.1"/>
    </source>
</evidence>
<dbReference type="EMBL" id="CAXAMN010027572">
    <property type="protein sequence ID" value="CAK9111519.1"/>
    <property type="molecule type" value="Genomic_DNA"/>
</dbReference>
<accession>A0ABP0SGM6</accession>
<evidence type="ECO:0000313" key="1">
    <source>
        <dbReference type="EMBL" id="CAK9111519.1"/>
    </source>
</evidence>
<name>A0ABP0SGM6_9DINO</name>
<keyword evidence="3" id="KW-1185">Reference proteome</keyword>
<protein>
    <submittedName>
        <fullName evidence="1">Uncharacterized protein</fullName>
    </submittedName>
</protein>
<organism evidence="1 3">
    <name type="scientific">Durusdinium trenchii</name>
    <dbReference type="NCBI Taxonomy" id="1381693"/>
    <lineage>
        <taxon>Eukaryota</taxon>
        <taxon>Sar</taxon>
        <taxon>Alveolata</taxon>
        <taxon>Dinophyceae</taxon>
        <taxon>Suessiales</taxon>
        <taxon>Symbiodiniaceae</taxon>
        <taxon>Durusdinium</taxon>
    </lineage>
</organism>
<evidence type="ECO:0000313" key="3">
    <source>
        <dbReference type="Proteomes" id="UP001642484"/>
    </source>
</evidence>
<dbReference type="Proteomes" id="UP001642484">
    <property type="component" value="Unassembled WGS sequence"/>
</dbReference>
<comment type="caution">
    <text evidence="1">The sequence shown here is derived from an EMBL/GenBank/DDBJ whole genome shotgun (WGS) entry which is preliminary data.</text>
</comment>
<proteinExistence type="predicted"/>
<sequence>MGAMAWLLPDPTAKPPKENVVSACKRRQEASRFVIVLLCHADHTVTIARVTQHHIKVTPATEDQVETDLGTLVGIVIEKGHTHLKRAGTKRALLGGGGSFWGNLKAQPWDPHFMCGGGAWTLKAAADKWAFLKDWLVVTSNNPCGEKLQFCLAR</sequence>
<dbReference type="EMBL" id="CAXAMN010027584">
    <property type="protein sequence ID" value="CAK9111697.1"/>
    <property type="molecule type" value="Genomic_DNA"/>
</dbReference>
<reference evidence="1 3" key="1">
    <citation type="submission" date="2024-02" db="EMBL/GenBank/DDBJ databases">
        <authorList>
            <person name="Chen Y."/>
            <person name="Shah S."/>
            <person name="Dougan E. K."/>
            <person name="Thang M."/>
            <person name="Chan C."/>
        </authorList>
    </citation>
    <scope>NUCLEOTIDE SEQUENCE [LARGE SCALE GENOMIC DNA]</scope>
</reference>